<gene>
    <name evidence="2" type="ORF">LSALG_LOCUS31608</name>
</gene>
<evidence type="ECO:0000256" key="1">
    <source>
        <dbReference type="SAM" id="MobiDB-lite"/>
    </source>
</evidence>
<sequence>MYGAGMENGKQVIREQVAARKFVSRELDVAAEHAQAMHDAIKFFMETDFASYLRLGELDIGSLCQICNDTDSEEGHPEGGASHVGPSSTPQLVSLGGMSLQAFQRSYSCVSRDWLFLGWSSSIR</sequence>
<dbReference type="AlphaFoldDB" id="A0AA35ZHY0"/>
<accession>A0AA35ZHY0</accession>
<keyword evidence="3" id="KW-1185">Reference proteome</keyword>
<proteinExistence type="predicted"/>
<name>A0AA35ZHY0_LACSI</name>
<protein>
    <submittedName>
        <fullName evidence="2">Uncharacterized protein</fullName>
    </submittedName>
</protein>
<dbReference type="EMBL" id="OX465083">
    <property type="protein sequence ID" value="CAI9292546.1"/>
    <property type="molecule type" value="Genomic_DNA"/>
</dbReference>
<evidence type="ECO:0000313" key="3">
    <source>
        <dbReference type="Proteomes" id="UP001177003"/>
    </source>
</evidence>
<organism evidence="2 3">
    <name type="scientific">Lactuca saligna</name>
    <name type="common">Willowleaf lettuce</name>
    <dbReference type="NCBI Taxonomy" id="75948"/>
    <lineage>
        <taxon>Eukaryota</taxon>
        <taxon>Viridiplantae</taxon>
        <taxon>Streptophyta</taxon>
        <taxon>Embryophyta</taxon>
        <taxon>Tracheophyta</taxon>
        <taxon>Spermatophyta</taxon>
        <taxon>Magnoliopsida</taxon>
        <taxon>eudicotyledons</taxon>
        <taxon>Gunneridae</taxon>
        <taxon>Pentapetalae</taxon>
        <taxon>asterids</taxon>
        <taxon>campanulids</taxon>
        <taxon>Asterales</taxon>
        <taxon>Asteraceae</taxon>
        <taxon>Cichorioideae</taxon>
        <taxon>Cichorieae</taxon>
        <taxon>Lactucinae</taxon>
        <taxon>Lactuca</taxon>
    </lineage>
</organism>
<evidence type="ECO:0000313" key="2">
    <source>
        <dbReference type="EMBL" id="CAI9292546.1"/>
    </source>
</evidence>
<feature type="region of interest" description="Disordered" evidence="1">
    <location>
        <begin position="71"/>
        <end position="90"/>
    </location>
</feature>
<reference evidence="2" key="1">
    <citation type="submission" date="2023-04" db="EMBL/GenBank/DDBJ databases">
        <authorList>
            <person name="Vijverberg K."/>
            <person name="Xiong W."/>
            <person name="Schranz E."/>
        </authorList>
    </citation>
    <scope>NUCLEOTIDE SEQUENCE</scope>
</reference>
<dbReference type="Proteomes" id="UP001177003">
    <property type="component" value="Chromosome 7"/>
</dbReference>